<dbReference type="PANTHER" id="PTHR35282">
    <property type="entry name" value="F5D14.24 PROTEIN"/>
    <property type="match status" value="1"/>
</dbReference>
<comment type="caution">
    <text evidence="1">The sequence shown here is derived from an EMBL/GenBank/DDBJ whole genome shotgun (WGS) entry which is preliminary data.</text>
</comment>
<gene>
    <name evidence="1" type="ORF">C1H46_041186</name>
</gene>
<dbReference type="InterPro" id="IPR049198">
    <property type="entry name" value="DUF6865"/>
</dbReference>
<evidence type="ECO:0000313" key="1">
    <source>
        <dbReference type="EMBL" id="TQD73269.1"/>
    </source>
</evidence>
<dbReference type="Proteomes" id="UP000315295">
    <property type="component" value="Unassembled WGS sequence"/>
</dbReference>
<reference evidence="1 2" key="1">
    <citation type="journal article" date="2019" name="G3 (Bethesda)">
        <title>Sequencing of a Wild Apple (Malus baccata) Genome Unravels the Differences Between Cultivated and Wild Apple Species Regarding Disease Resistance and Cold Tolerance.</title>
        <authorList>
            <person name="Chen X."/>
        </authorList>
    </citation>
    <scope>NUCLEOTIDE SEQUENCE [LARGE SCALE GENOMIC DNA]</scope>
    <source>
        <strain evidence="2">cv. Shandingzi</strain>
        <tissue evidence="1">Leaves</tissue>
    </source>
</reference>
<name>A0A540KGG6_MALBA</name>
<dbReference type="EMBL" id="VIEB01001310">
    <property type="protein sequence ID" value="TQD73269.1"/>
    <property type="molecule type" value="Genomic_DNA"/>
</dbReference>
<accession>A0A540KGG6</accession>
<dbReference type="AlphaFoldDB" id="A0A540KGG6"/>
<protein>
    <submittedName>
        <fullName evidence="1">Uncharacterized protein</fullName>
    </submittedName>
</protein>
<keyword evidence="2" id="KW-1185">Reference proteome</keyword>
<evidence type="ECO:0000313" key="2">
    <source>
        <dbReference type="Proteomes" id="UP000315295"/>
    </source>
</evidence>
<proteinExistence type="predicted"/>
<sequence length="70" mass="7763">MDSGVLCKKVCDELARELLIAISYAVPDQVLDLSFLPVVDRVLVANGDGHEKYVSELMSISNMQSPYFKT</sequence>
<dbReference type="Pfam" id="PF21737">
    <property type="entry name" value="DUF6865"/>
    <property type="match status" value="1"/>
</dbReference>
<organism evidence="1 2">
    <name type="scientific">Malus baccata</name>
    <name type="common">Siberian crab apple</name>
    <name type="synonym">Pyrus baccata</name>
    <dbReference type="NCBI Taxonomy" id="106549"/>
    <lineage>
        <taxon>Eukaryota</taxon>
        <taxon>Viridiplantae</taxon>
        <taxon>Streptophyta</taxon>
        <taxon>Embryophyta</taxon>
        <taxon>Tracheophyta</taxon>
        <taxon>Spermatophyta</taxon>
        <taxon>Magnoliopsida</taxon>
        <taxon>eudicotyledons</taxon>
        <taxon>Gunneridae</taxon>
        <taxon>Pentapetalae</taxon>
        <taxon>rosids</taxon>
        <taxon>fabids</taxon>
        <taxon>Rosales</taxon>
        <taxon>Rosaceae</taxon>
        <taxon>Amygdaloideae</taxon>
        <taxon>Maleae</taxon>
        <taxon>Malus</taxon>
    </lineage>
</organism>
<dbReference type="PANTHER" id="PTHR35282:SF11">
    <property type="entry name" value="EG5651"/>
    <property type="match status" value="1"/>
</dbReference>